<dbReference type="Proteomes" id="UP000260025">
    <property type="component" value="Unassembled WGS sequence"/>
</dbReference>
<name>A0A3E2W3W7_CLOIN</name>
<sequence>MSLCVQLQLAGVRVLVVGGGRIAYRKCCQLKQEGAELVVIAKQFDACFQDAAFPCITASYQPQQLQGHMLVIACCDDSNSNRQICEDAKQAGIFAMSVQQDCGASMHALAAVEGQEYVLAAGTKGASPLLAQQILKEMNTCVKDTYASRIAMLRNLRSYVLQHIQKEERSHLLSRLGKLSQHELNCVVQALQGKSLQLLCFHGVKEDVTKELTVFCTAFEQSNPSIVAVAAFLSDAVCDRCAQQSVEQWLQIVKPLRIPVTLVPMLFQNGRYYSRLLSLRDETVRVKPLMFQRQEEVRQCLWRIRRESGCINLLVIYHSCVNGAFCELLKRIMKEDVHFYAIHEKQTMNCTLPWREESVAILPMYMLRGRHYRKDSDGGSALVQSLQKHKCSVHILQTSCIELKPFQDYIIQKMME</sequence>
<dbReference type="Pfam" id="PF13241">
    <property type="entry name" value="NAD_binding_7"/>
    <property type="match status" value="1"/>
</dbReference>
<evidence type="ECO:0000313" key="7">
    <source>
        <dbReference type="EMBL" id="RGC18968.1"/>
    </source>
</evidence>
<dbReference type="EC" id="1.3.1.76" evidence="2"/>
<evidence type="ECO:0000256" key="4">
    <source>
        <dbReference type="ARBA" id="ARBA00023027"/>
    </source>
</evidence>
<dbReference type="Gene3D" id="1.10.8.610">
    <property type="entry name" value="SirC, precorrin-2 dehydrogenase, C-terminal helical domain-like"/>
    <property type="match status" value="1"/>
</dbReference>
<dbReference type="PANTHER" id="PTHR35330">
    <property type="entry name" value="SIROHEME BIOSYNTHESIS PROTEIN MET8"/>
    <property type="match status" value="1"/>
</dbReference>
<dbReference type="GO" id="GO:0019354">
    <property type="term" value="P:siroheme biosynthetic process"/>
    <property type="evidence" value="ECO:0007669"/>
    <property type="project" value="UniProtKB-UniPathway"/>
</dbReference>
<dbReference type="SUPFAM" id="SSF75615">
    <property type="entry name" value="Siroheme synthase middle domains-like"/>
    <property type="match status" value="1"/>
</dbReference>
<dbReference type="SUPFAM" id="SSF51735">
    <property type="entry name" value="NAD(P)-binding Rossmann-fold domains"/>
    <property type="match status" value="1"/>
</dbReference>
<reference evidence="7 8" key="1">
    <citation type="submission" date="2018-08" db="EMBL/GenBank/DDBJ databases">
        <title>A genome reference for cultivated species of the human gut microbiota.</title>
        <authorList>
            <person name="Zou Y."/>
            <person name="Xue W."/>
            <person name="Luo G."/>
        </authorList>
    </citation>
    <scope>NUCLEOTIDE SEQUENCE [LARGE SCALE GENOMIC DNA]</scope>
    <source>
        <strain evidence="7 8">OF01-2LB</strain>
    </source>
</reference>
<evidence type="ECO:0000256" key="1">
    <source>
        <dbReference type="ARBA" id="ARBA00005010"/>
    </source>
</evidence>
<dbReference type="OrthoDB" id="1653791at2"/>
<organism evidence="7 8">
    <name type="scientific">Clostridium innocuum</name>
    <dbReference type="NCBI Taxonomy" id="1522"/>
    <lineage>
        <taxon>Bacteria</taxon>
        <taxon>Bacillati</taxon>
        <taxon>Bacillota</taxon>
        <taxon>Clostridia</taxon>
        <taxon>Eubacteriales</taxon>
        <taxon>Clostridiaceae</taxon>
        <taxon>Clostridium</taxon>
    </lineage>
</organism>
<dbReference type="InterPro" id="IPR042518">
    <property type="entry name" value="SirC_C"/>
</dbReference>
<comment type="caution">
    <text evidence="7">The sequence shown here is derived from an EMBL/GenBank/DDBJ whole genome shotgun (WGS) entry which is preliminary data.</text>
</comment>
<comment type="pathway">
    <text evidence="1">Porphyrin-containing compound metabolism; siroheme biosynthesis; sirohydrochlorin from precorrin-2: step 1/1.</text>
</comment>
<proteinExistence type="predicted"/>
<dbReference type="PANTHER" id="PTHR35330:SF1">
    <property type="entry name" value="SIROHEME BIOSYNTHESIS PROTEIN MET8"/>
    <property type="match status" value="1"/>
</dbReference>
<dbReference type="InterPro" id="IPR006367">
    <property type="entry name" value="Sirohaem_synthase_N"/>
</dbReference>
<comment type="catalytic activity">
    <reaction evidence="6">
        <text>precorrin-2 + NAD(+) = sirohydrochlorin + NADH + 2 H(+)</text>
        <dbReference type="Rhea" id="RHEA:15613"/>
        <dbReference type="ChEBI" id="CHEBI:15378"/>
        <dbReference type="ChEBI" id="CHEBI:57540"/>
        <dbReference type="ChEBI" id="CHEBI:57945"/>
        <dbReference type="ChEBI" id="CHEBI:58351"/>
        <dbReference type="ChEBI" id="CHEBI:58827"/>
        <dbReference type="EC" id="1.3.1.76"/>
    </reaction>
</comment>
<evidence type="ECO:0000313" key="8">
    <source>
        <dbReference type="Proteomes" id="UP000260025"/>
    </source>
</evidence>
<dbReference type="NCBIfam" id="TIGR01470">
    <property type="entry name" value="cysG_Nterm"/>
    <property type="match status" value="1"/>
</dbReference>
<dbReference type="RefSeq" id="WP_117441457.1">
    <property type="nucleotide sequence ID" value="NZ_JAJFEN010000056.1"/>
</dbReference>
<evidence type="ECO:0000256" key="2">
    <source>
        <dbReference type="ARBA" id="ARBA00012400"/>
    </source>
</evidence>
<evidence type="ECO:0000256" key="3">
    <source>
        <dbReference type="ARBA" id="ARBA00023002"/>
    </source>
</evidence>
<keyword evidence="4" id="KW-0520">NAD</keyword>
<gene>
    <name evidence="7" type="ORF">DXA38_00330</name>
</gene>
<dbReference type="AlphaFoldDB" id="A0A3E2W3W7"/>
<keyword evidence="3" id="KW-0560">Oxidoreductase</keyword>
<evidence type="ECO:0000256" key="5">
    <source>
        <dbReference type="ARBA" id="ARBA00023244"/>
    </source>
</evidence>
<dbReference type="GO" id="GO:0004325">
    <property type="term" value="F:ferrochelatase activity"/>
    <property type="evidence" value="ECO:0007669"/>
    <property type="project" value="InterPro"/>
</dbReference>
<keyword evidence="5" id="KW-0627">Porphyrin biosynthesis</keyword>
<dbReference type="InterPro" id="IPR028161">
    <property type="entry name" value="Met8-like"/>
</dbReference>
<dbReference type="EMBL" id="QVEV01000001">
    <property type="protein sequence ID" value="RGC18968.1"/>
    <property type="molecule type" value="Genomic_DNA"/>
</dbReference>
<protein>
    <recommendedName>
        <fullName evidence="2">precorrin-2 dehydrogenase</fullName>
        <ecNumber evidence="2">1.3.1.76</ecNumber>
    </recommendedName>
</protein>
<dbReference type="GO" id="GO:0043115">
    <property type="term" value="F:precorrin-2 dehydrogenase activity"/>
    <property type="evidence" value="ECO:0007669"/>
    <property type="project" value="UniProtKB-EC"/>
</dbReference>
<dbReference type="UniPathway" id="UPA00262">
    <property type="reaction ID" value="UER00222"/>
</dbReference>
<dbReference type="InterPro" id="IPR036291">
    <property type="entry name" value="NAD(P)-bd_dom_sf"/>
</dbReference>
<dbReference type="Gene3D" id="3.40.50.720">
    <property type="entry name" value="NAD(P)-binding Rossmann-like Domain"/>
    <property type="match status" value="1"/>
</dbReference>
<evidence type="ECO:0000256" key="6">
    <source>
        <dbReference type="ARBA" id="ARBA00047561"/>
    </source>
</evidence>
<accession>A0A3E2W3W7</accession>